<feature type="domain" description="MI" evidence="6">
    <location>
        <begin position="977"/>
        <end position="1105"/>
    </location>
</feature>
<dbReference type="InParanoid" id="A0A2R5GIJ5"/>
<dbReference type="GO" id="GO:0003743">
    <property type="term" value="F:translation initiation factor activity"/>
    <property type="evidence" value="ECO:0007669"/>
    <property type="project" value="UniProtKB-KW"/>
</dbReference>
<feature type="compositionally biased region" description="Gly residues" evidence="5">
    <location>
        <begin position="815"/>
        <end position="831"/>
    </location>
</feature>
<dbReference type="InterPro" id="IPR016024">
    <property type="entry name" value="ARM-type_fold"/>
</dbReference>
<dbReference type="GO" id="GO:0003729">
    <property type="term" value="F:mRNA binding"/>
    <property type="evidence" value="ECO:0007669"/>
    <property type="project" value="TreeGrafter"/>
</dbReference>
<feature type="region of interest" description="Disordered" evidence="5">
    <location>
        <begin position="464"/>
        <end position="494"/>
    </location>
</feature>
<feature type="region of interest" description="Disordered" evidence="5">
    <location>
        <begin position="21"/>
        <end position="64"/>
    </location>
</feature>
<dbReference type="OrthoDB" id="514777at2759"/>
<gene>
    <name evidence="7" type="ORF">FCC1311_039172</name>
</gene>
<evidence type="ECO:0000313" key="8">
    <source>
        <dbReference type="Proteomes" id="UP000241890"/>
    </source>
</evidence>
<feature type="compositionally biased region" description="Low complexity" evidence="5">
    <location>
        <begin position="93"/>
        <end position="115"/>
    </location>
</feature>
<evidence type="ECO:0000313" key="7">
    <source>
        <dbReference type="EMBL" id="GBG27694.1"/>
    </source>
</evidence>
<comment type="caution">
    <text evidence="7">The sequence shown here is derived from an EMBL/GenBank/DDBJ whole genome shotgun (WGS) entry which is preliminary data.</text>
</comment>
<feature type="compositionally biased region" description="Basic and acidic residues" evidence="5">
    <location>
        <begin position="475"/>
        <end position="486"/>
    </location>
</feature>
<feature type="coiled-coil region" evidence="4">
    <location>
        <begin position="637"/>
        <end position="664"/>
    </location>
</feature>
<protein>
    <submittedName>
        <fullName evidence="7">Eukaryotic translation initiation factor 4G</fullName>
    </submittedName>
</protein>
<feature type="region of interest" description="Disordered" evidence="5">
    <location>
        <begin position="902"/>
        <end position="970"/>
    </location>
</feature>
<evidence type="ECO:0000256" key="2">
    <source>
        <dbReference type="ARBA" id="ARBA00022540"/>
    </source>
</evidence>
<feature type="region of interest" description="Disordered" evidence="5">
    <location>
        <begin position="138"/>
        <end position="418"/>
    </location>
</feature>
<feature type="compositionally biased region" description="Low complexity" evidence="5">
    <location>
        <begin position="368"/>
        <end position="400"/>
    </location>
</feature>
<keyword evidence="8" id="KW-1185">Reference proteome</keyword>
<dbReference type="Gene3D" id="1.25.40.180">
    <property type="match status" value="2"/>
</dbReference>
<dbReference type="PANTHER" id="PTHR23253">
    <property type="entry name" value="EUKARYOTIC TRANSLATION INITIATION FACTOR 4 GAMMA"/>
    <property type="match status" value="1"/>
</dbReference>
<feature type="region of interest" description="Disordered" evidence="5">
    <location>
        <begin position="92"/>
        <end position="122"/>
    </location>
</feature>
<dbReference type="AlphaFoldDB" id="A0A2R5GIJ5"/>
<feature type="compositionally biased region" description="Gly residues" evidence="5">
    <location>
        <begin position="941"/>
        <end position="957"/>
    </location>
</feature>
<reference evidence="7 8" key="1">
    <citation type="submission" date="2017-12" db="EMBL/GenBank/DDBJ databases">
        <title>Sequencing, de novo assembly and annotation of complete genome of a new Thraustochytrid species, strain FCC1311.</title>
        <authorList>
            <person name="Sedici K."/>
            <person name="Godart F."/>
            <person name="Aiese Cigliano R."/>
            <person name="Sanseverino W."/>
            <person name="Barakat M."/>
            <person name="Ortet P."/>
            <person name="Marechal E."/>
            <person name="Cagnac O."/>
            <person name="Amato A."/>
        </authorList>
    </citation>
    <scope>NUCLEOTIDE SEQUENCE [LARGE SCALE GENOMIC DNA]</scope>
</reference>
<feature type="compositionally biased region" description="Basic and acidic residues" evidence="5">
    <location>
        <begin position="289"/>
        <end position="359"/>
    </location>
</feature>
<dbReference type="InterPro" id="IPR003891">
    <property type="entry name" value="Initiation_fac_eIF4g_MI"/>
</dbReference>
<dbReference type="SUPFAM" id="SSF48371">
    <property type="entry name" value="ARM repeat"/>
    <property type="match status" value="2"/>
</dbReference>
<feature type="compositionally biased region" description="Low complexity" evidence="5">
    <location>
        <begin position="157"/>
        <end position="166"/>
    </location>
</feature>
<feature type="region of interest" description="Disordered" evidence="5">
    <location>
        <begin position="798"/>
        <end position="848"/>
    </location>
</feature>
<feature type="compositionally biased region" description="Basic and acidic residues" evidence="5">
    <location>
        <begin position="177"/>
        <end position="186"/>
    </location>
</feature>
<evidence type="ECO:0000259" key="6">
    <source>
        <dbReference type="PROSITE" id="PS51366"/>
    </source>
</evidence>
<sequence>MHPGMMGQPMMYPGMGQPGPYGMMPGRPGSASDNASVGSAGSNPGPTPGMMASPGGGPMNQQQMGGRPPMYPTMPMAYYGYPYMQGGAGMGMPNGMPQGPNSVSGSDDGSNVSPNASPGMGPMAQPFMYPRGPQFVYYPQSGMGGPGMGNAPPPHLQQQQQQQQQQSSAPPPRKEKKILEIIDPKTKKAVLPSPTHKEASSAASTSSASSAAAAAPAAAPASNASSTAASGQASNGSGAAAAAPAPAAPAASKPGPRSNIMLEALQRKLQQEAAEAGNSAEADSAAAADRQRKEAEAKAQLEEQQRVADEKRKKLQEDEERAEKERKEADLKRKAEQAEEERKKREQELVRQQEVDAAAKARALAEGSARSTPAAGSSSSSASQSPSAATAAAPEATAPANNADEQTDSAPAEITPVQVKRNESGKIIYEYAELMGFKTRYRDTPQELTAIDFKIVSVRPPLARGASGGMGGSRRGFDGGNPREQRPGGPPGAHELEATIKKVNGILNKLTLEKFDRLSKQMLEIPMKSVKMLKETMAAIFDKALSESKFGELYADLCRVIVESKGKNHQWDFVETKERDGKYYFTASDDENEPDETRLVGPYDSEEKALEMAAKMTDFKRILLNKCQEEFEKETQIQESEALVEEMKNLYMNETDKAKKAEAQIKYSDAKYESLKIKRKVLGNIQFIGELFKKKILTEKVMHSCIIKILNPKQEIPEEEDLECLCRLLTTIGSTLDSSPVPRTKQLVDEYFAKLRRIAGNKDLDARYRFMIMDVIELRENKWQARREELKAKKIEDVHKDAAREEQEKARQTARGGGARGAPPARGGGSFGRDRGSARGNFSNAASNGPMIQQVAKGSAMGSSQGYKIGGGGGGAAKVGGARPAGGAALGGGGLRAGAGSMRPGGAAGSFRPGASAGAGLQKPPALGGAGRASGRFAPGRMGGSGPLRPGAGGQGAPAGQSAQPAKRKVPAIDTETMENKVRGALEEYVHLNMTSELSESFKELIPQVESEEELKLFVIKQACYMIVEKKDAERRHIPDALVHLHKEMSFLTHDDFVAGLDARFEFMADESMDSPLCVQHYGTLLAHLFVEDVLKLADFPAFTEKMKEESNHIIGMLFKKTIAALKEHEKGPKVLEEQKDSIPKDFVSEYKLEETLA</sequence>
<proteinExistence type="inferred from homology"/>
<feature type="compositionally biased region" description="Low complexity" evidence="5">
    <location>
        <begin position="200"/>
        <end position="252"/>
    </location>
</feature>
<keyword evidence="3" id="KW-0648">Protein biosynthesis</keyword>
<dbReference type="Proteomes" id="UP000241890">
    <property type="component" value="Unassembled WGS sequence"/>
</dbReference>
<dbReference type="SMART" id="SM00543">
    <property type="entry name" value="MIF4G"/>
    <property type="match status" value="1"/>
</dbReference>
<evidence type="ECO:0000256" key="1">
    <source>
        <dbReference type="ARBA" id="ARBA00005775"/>
    </source>
</evidence>
<feature type="compositionally biased region" description="Polar residues" evidence="5">
    <location>
        <begin position="31"/>
        <end position="42"/>
    </location>
</feature>
<evidence type="ECO:0000256" key="5">
    <source>
        <dbReference type="SAM" id="MobiDB-lite"/>
    </source>
</evidence>
<evidence type="ECO:0000256" key="3">
    <source>
        <dbReference type="ARBA" id="ARBA00022917"/>
    </source>
</evidence>
<name>A0A2R5GIJ5_9STRA</name>
<keyword evidence="2 7" id="KW-0396">Initiation factor</keyword>
<evidence type="ECO:0000256" key="4">
    <source>
        <dbReference type="SAM" id="Coils"/>
    </source>
</evidence>
<organism evidence="7 8">
    <name type="scientific">Hondaea fermentalgiana</name>
    <dbReference type="NCBI Taxonomy" id="2315210"/>
    <lineage>
        <taxon>Eukaryota</taxon>
        <taxon>Sar</taxon>
        <taxon>Stramenopiles</taxon>
        <taxon>Bigyra</taxon>
        <taxon>Labyrinthulomycetes</taxon>
        <taxon>Thraustochytrida</taxon>
        <taxon>Thraustochytriidae</taxon>
        <taxon>Hondaea</taxon>
    </lineage>
</organism>
<dbReference type="Pfam" id="PF02854">
    <property type="entry name" value="MIF4G"/>
    <property type="match status" value="1"/>
</dbReference>
<feature type="compositionally biased region" description="Basic and acidic residues" evidence="5">
    <location>
        <begin position="798"/>
        <end position="811"/>
    </location>
</feature>
<dbReference type="PANTHER" id="PTHR23253:SF9">
    <property type="entry name" value="EUKARYOTIC TRANSLATION INITIATION FACTOR 4 GAMMA 2"/>
    <property type="match status" value="1"/>
</dbReference>
<dbReference type="GO" id="GO:0016281">
    <property type="term" value="C:eukaryotic translation initiation factor 4F complex"/>
    <property type="evidence" value="ECO:0007669"/>
    <property type="project" value="TreeGrafter"/>
</dbReference>
<accession>A0A2R5GIJ5</accession>
<feature type="compositionally biased region" description="Low complexity" evidence="5">
    <location>
        <begin position="272"/>
        <end position="288"/>
    </location>
</feature>
<feature type="compositionally biased region" description="Low complexity" evidence="5">
    <location>
        <begin position="48"/>
        <end position="64"/>
    </location>
</feature>
<dbReference type="EMBL" id="BEYU01000035">
    <property type="protein sequence ID" value="GBG27694.1"/>
    <property type="molecule type" value="Genomic_DNA"/>
</dbReference>
<dbReference type="PROSITE" id="PS51366">
    <property type="entry name" value="MI"/>
    <property type="match status" value="1"/>
</dbReference>
<dbReference type="InterPro" id="IPR003890">
    <property type="entry name" value="MIF4G-like_typ-3"/>
</dbReference>
<keyword evidence="4" id="KW-0175">Coiled coil</keyword>
<comment type="similarity">
    <text evidence="1">Belongs to the eukaryotic initiation factor 4G family.</text>
</comment>